<organism evidence="1 2">
    <name type="scientific">Vibrio amylolyticus</name>
    <dbReference type="NCBI Taxonomy" id="2847292"/>
    <lineage>
        <taxon>Bacteria</taxon>
        <taxon>Pseudomonadati</taxon>
        <taxon>Pseudomonadota</taxon>
        <taxon>Gammaproteobacteria</taxon>
        <taxon>Vibrionales</taxon>
        <taxon>Vibrionaceae</taxon>
        <taxon>Vibrio</taxon>
    </lineage>
</organism>
<proteinExistence type="predicted"/>
<name>A0A9X1XFF2_9VIBR</name>
<reference evidence="1" key="1">
    <citation type="submission" date="2021-11" db="EMBL/GenBank/DDBJ databases">
        <title>Vibrio ZSDE26 sp. nov. and Vibrio ZSDZ34 sp. nov., isolated from coastal seawater in Qingdao.</title>
        <authorList>
            <person name="Zhang P."/>
        </authorList>
    </citation>
    <scope>NUCLEOTIDE SEQUENCE</scope>
    <source>
        <strain evidence="1">ZSDE26</strain>
    </source>
</reference>
<comment type="caution">
    <text evidence="1">The sequence shown here is derived from an EMBL/GenBank/DDBJ whole genome shotgun (WGS) entry which is preliminary data.</text>
</comment>
<accession>A0A9X1XFF2</accession>
<keyword evidence="2" id="KW-1185">Reference proteome</keyword>
<gene>
    <name evidence="1" type="ORF">KP803_00675</name>
</gene>
<protein>
    <submittedName>
        <fullName evidence="1">Uncharacterized protein</fullName>
    </submittedName>
</protein>
<evidence type="ECO:0000313" key="2">
    <source>
        <dbReference type="Proteomes" id="UP001139559"/>
    </source>
</evidence>
<sequence length="152" mass="17061">MQVNDTFNIETGRIYQTVQVLRCQIAKVETIKDGRNIVTVNVIDDVLDMRFNVAIQVDIDDSFDETEDLILNQYDSGNYEDGLALIEGHIQLGDLITAIAEHEENGVTHFTEGDEYRVLSVNKSSVVVEGDCSVRISIPNHKWIKAGEDNGY</sequence>
<dbReference type="RefSeq" id="WP_248006905.1">
    <property type="nucleotide sequence ID" value="NZ_JAJHVV010000001.1"/>
</dbReference>
<dbReference type="AlphaFoldDB" id="A0A9X1XFF2"/>
<dbReference type="EMBL" id="JAJHVV010000001">
    <property type="protein sequence ID" value="MCK6261781.1"/>
    <property type="molecule type" value="Genomic_DNA"/>
</dbReference>
<evidence type="ECO:0000313" key="1">
    <source>
        <dbReference type="EMBL" id="MCK6261781.1"/>
    </source>
</evidence>
<dbReference type="Proteomes" id="UP001139559">
    <property type="component" value="Unassembled WGS sequence"/>
</dbReference>